<accession>A0A5D4M1W2</accession>
<feature type="transmembrane region" description="Helical" evidence="1">
    <location>
        <begin position="42"/>
        <end position="62"/>
    </location>
</feature>
<evidence type="ECO:0000313" key="3">
    <source>
        <dbReference type="Proteomes" id="UP000325182"/>
    </source>
</evidence>
<organism evidence="2 3">
    <name type="scientific">Rossellomorea vietnamensis</name>
    <dbReference type="NCBI Taxonomy" id="218284"/>
    <lineage>
        <taxon>Bacteria</taxon>
        <taxon>Bacillati</taxon>
        <taxon>Bacillota</taxon>
        <taxon>Bacilli</taxon>
        <taxon>Bacillales</taxon>
        <taxon>Bacillaceae</taxon>
        <taxon>Rossellomorea</taxon>
    </lineage>
</organism>
<proteinExistence type="predicted"/>
<gene>
    <name evidence="2" type="ORF">FZC84_21890</name>
</gene>
<dbReference type="AlphaFoldDB" id="A0A5D4M1W2"/>
<dbReference type="Pfam" id="PF13158">
    <property type="entry name" value="DUF3993"/>
    <property type="match status" value="1"/>
</dbReference>
<name>A0A5D4M1W2_9BACI</name>
<keyword evidence="1" id="KW-1133">Transmembrane helix</keyword>
<comment type="caution">
    <text evidence="2">The sequence shown here is derived from an EMBL/GenBank/DDBJ whole genome shotgun (WGS) entry which is preliminary data.</text>
</comment>
<protein>
    <submittedName>
        <fullName evidence="2">DUF3993 domain-containing protein</fullName>
    </submittedName>
</protein>
<evidence type="ECO:0000313" key="2">
    <source>
        <dbReference type="EMBL" id="TYR95175.1"/>
    </source>
</evidence>
<dbReference type="EMBL" id="VTEG01000032">
    <property type="protein sequence ID" value="TYR95175.1"/>
    <property type="molecule type" value="Genomic_DNA"/>
</dbReference>
<keyword evidence="1" id="KW-0812">Transmembrane</keyword>
<dbReference type="Proteomes" id="UP000325182">
    <property type="component" value="Unassembled WGS sequence"/>
</dbReference>
<evidence type="ECO:0000256" key="1">
    <source>
        <dbReference type="SAM" id="Phobius"/>
    </source>
</evidence>
<reference evidence="2 3" key="1">
    <citation type="submission" date="2019-08" db="EMBL/GenBank/DDBJ databases">
        <title>Bacillus genomes from the desert of Cuatro Cienegas, Coahuila.</title>
        <authorList>
            <person name="Olmedo-Alvarez G."/>
        </authorList>
    </citation>
    <scope>NUCLEOTIDE SEQUENCE [LARGE SCALE GENOMIC DNA]</scope>
    <source>
        <strain evidence="2 3">CH128b_4D</strain>
    </source>
</reference>
<keyword evidence="1" id="KW-0472">Membrane</keyword>
<dbReference type="InterPro" id="IPR025056">
    <property type="entry name" value="DUF3993"/>
</dbReference>
<sequence length="250" mass="28713">MNLSTFVSKMRTVYILSTSWDCYNGKEIQRGEDKMKKNFKKLTAVLIAAIICITFIEPATALDKEDIVKRVETSFDKQVSLSEKPREMNEIDAILRTHFTERFTKKFVLENVIETDEGFQTFGSDFASYYIPNFSYTEKTEAVKKGETVYLYEYITYEDGPVSFEDGYQGVKLVKENGDLKVDDIFFELPEELEVRENTKEESTDEGTRDLETAAGENNLAPLSVSYLTKQYFIFQGYFLDAGKGSQNII</sequence>